<comment type="subcellular location">
    <subcellularLocation>
        <location evidence="1 9">Cell inner membrane</location>
        <topology evidence="1 9">Multi-pass membrane protein</topology>
    </subcellularLocation>
</comment>
<dbReference type="Gene3D" id="3.30.2090.10">
    <property type="entry name" value="Multidrug efflux transporter AcrB TolC docking domain, DN and DC subdomains"/>
    <property type="match status" value="2"/>
</dbReference>
<evidence type="ECO:0000256" key="7">
    <source>
        <dbReference type="ARBA" id="ARBA00022989"/>
    </source>
</evidence>
<keyword evidence="12" id="KW-1185">Reference proteome</keyword>
<dbReference type="EMBL" id="VZQQ01000044">
    <property type="protein sequence ID" value="MBC8751030.1"/>
    <property type="molecule type" value="Genomic_DNA"/>
</dbReference>
<evidence type="ECO:0000256" key="10">
    <source>
        <dbReference type="SAM" id="MobiDB-lite"/>
    </source>
</evidence>
<feature type="transmembrane region" description="Helical" evidence="9">
    <location>
        <begin position="470"/>
        <end position="497"/>
    </location>
</feature>
<name>A0ABR7PXL9_9BURK</name>
<evidence type="ECO:0000313" key="12">
    <source>
        <dbReference type="Proteomes" id="UP000736373"/>
    </source>
</evidence>
<keyword evidence="3 9" id="KW-0813">Transport</keyword>
<dbReference type="Gene3D" id="3.30.70.1430">
    <property type="entry name" value="Multidrug efflux transporter AcrB pore domain"/>
    <property type="match status" value="2"/>
</dbReference>
<feature type="transmembrane region" description="Helical" evidence="9">
    <location>
        <begin position="366"/>
        <end position="386"/>
    </location>
</feature>
<protein>
    <recommendedName>
        <fullName evidence="9">Efflux pump membrane transporter</fullName>
    </recommendedName>
</protein>
<feature type="region of interest" description="Disordered" evidence="10">
    <location>
        <begin position="792"/>
        <end position="815"/>
    </location>
</feature>
<feature type="transmembrane region" description="Helical" evidence="9">
    <location>
        <begin position="1028"/>
        <end position="1050"/>
    </location>
</feature>
<dbReference type="SUPFAM" id="SSF82693">
    <property type="entry name" value="Multidrug efflux transporter AcrB pore domain, PN1, PN2, PC1 and PC2 subdomains"/>
    <property type="match status" value="3"/>
</dbReference>
<feature type="transmembrane region" description="Helical" evidence="9">
    <location>
        <begin position="897"/>
        <end position="914"/>
    </location>
</feature>
<comment type="caution">
    <text evidence="9">Lacks conserved residue(s) required for the propagation of feature annotation.</text>
</comment>
<feature type="compositionally biased region" description="Low complexity" evidence="10">
    <location>
        <begin position="792"/>
        <end position="814"/>
    </location>
</feature>
<proteinExistence type="inferred from homology"/>
<dbReference type="InterPro" id="IPR001036">
    <property type="entry name" value="Acrflvin-R"/>
</dbReference>
<evidence type="ECO:0000256" key="1">
    <source>
        <dbReference type="ARBA" id="ARBA00004429"/>
    </source>
</evidence>
<keyword evidence="4" id="KW-1003">Cell membrane</keyword>
<feature type="transmembrane region" description="Helical" evidence="9">
    <location>
        <begin position="340"/>
        <end position="359"/>
    </location>
</feature>
<dbReference type="Proteomes" id="UP000736373">
    <property type="component" value="Unassembled WGS sequence"/>
</dbReference>
<evidence type="ECO:0000256" key="8">
    <source>
        <dbReference type="ARBA" id="ARBA00023136"/>
    </source>
</evidence>
<comment type="similarity">
    <text evidence="2 9">Belongs to the resistance-nodulation-cell division (RND) (TC 2.A.6) family.</text>
</comment>
<gene>
    <name evidence="11" type="ORF">F6X42_31980</name>
</gene>
<dbReference type="SUPFAM" id="SSF82866">
    <property type="entry name" value="Multidrug efflux transporter AcrB transmembrane domain"/>
    <property type="match status" value="2"/>
</dbReference>
<feature type="transmembrane region" description="Helical" evidence="9">
    <location>
        <begin position="996"/>
        <end position="1016"/>
    </location>
</feature>
<dbReference type="Gene3D" id="3.30.70.1440">
    <property type="entry name" value="Multidrug efflux transporter AcrB pore domain"/>
    <property type="match status" value="1"/>
</dbReference>
<feature type="transmembrane region" description="Helical" evidence="9">
    <location>
        <begin position="921"/>
        <end position="941"/>
    </location>
</feature>
<reference evidence="11 12" key="1">
    <citation type="submission" date="2019-09" db="EMBL/GenBank/DDBJ databases">
        <title>Paraburkholderia podalyriae sp. nov., A South African Podalyria-associated rhizobium.</title>
        <authorList>
            <person name="Mavima L."/>
            <person name="Beukes C.W."/>
            <person name="Palmer M."/>
            <person name="De Meyer S.E."/>
            <person name="James E.K."/>
            <person name="Maluk M."/>
            <person name="Avontuur J.R."/>
            <person name="Chan W.Y."/>
            <person name="Venter S.N."/>
            <person name="Steenkamp E.T."/>
        </authorList>
    </citation>
    <scope>NUCLEOTIDE SEQUENCE [LARGE SCALE GENOMIC DNA]</scope>
    <source>
        <strain evidence="11 12">WC7.3b</strain>
    </source>
</reference>
<evidence type="ECO:0000256" key="5">
    <source>
        <dbReference type="ARBA" id="ARBA00022519"/>
    </source>
</evidence>
<feature type="transmembrane region" description="Helical" evidence="9">
    <location>
        <begin position="434"/>
        <end position="458"/>
    </location>
</feature>
<dbReference type="SUPFAM" id="SSF82714">
    <property type="entry name" value="Multidrug efflux transporter AcrB TolC docking domain, DN and DC subdomains"/>
    <property type="match status" value="2"/>
</dbReference>
<comment type="caution">
    <text evidence="11">The sequence shown here is derived from an EMBL/GenBank/DDBJ whole genome shotgun (WGS) entry which is preliminary data.</text>
</comment>
<keyword evidence="6 9" id="KW-0812">Transmembrane</keyword>
<dbReference type="PRINTS" id="PR00702">
    <property type="entry name" value="ACRIFLAVINRP"/>
</dbReference>
<evidence type="ECO:0000256" key="6">
    <source>
        <dbReference type="ARBA" id="ARBA00022692"/>
    </source>
</evidence>
<evidence type="ECO:0000256" key="4">
    <source>
        <dbReference type="ARBA" id="ARBA00022475"/>
    </source>
</evidence>
<keyword evidence="8 9" id="KW-0472">Membrane</keyword>
<accession>A0ABR7PXL9</accession>
<evidence type="ECO:0000256" key="2">
    <source>
        <dbReference type="ARBA" id="ARBA00010942"/>
    </source>
</evidence>
<dbReference type="PANTHER" id="PTHR32063:SF13">
    <property type="entry name" value="MULTIDRUG EFFLUX PUMP SUBUNIT ACRB-RELATED"/>
    <property type="match status" value="1"/>
</dbReference>
<dbReference type="InterPro" id="IPR027463">
    <property type="entry name" value="AcrB_DN_DC_subdom"/>
</dbReference>
<dbReference type="InterPro" id="IPR004764">
    <property type="entry name" value="MdtF-like"/>
</dbReference>
<sequence>MAEFFIKRPILAWVAAIVIMLVGAAAVTSLPVEQYPTIAPPSVQVTATYPGASAETVAATVTQVIEQKLSGIDNVLYMSSTSSSAGQGTITLTFNPGTNPDIAQVQVQNKVTQATPTLPQTVQEQGVQVAKASTNYLMIVALSSPGGTWNSVDLGNIIATQIEDPLSQLNGVGDVTLFGAQHAMRIWLNPVKLRSYGLTASDVTTAITNQNVELTTGQVGGAPATDSQAINATIRSSSLLTTADQFANILLRVNSDGSRVLIKDVARVEVGGDSYETSARLNGKPAAALAIKLATGANALQVANAVRAKLAELQPQLPKDVAFRYPYDTTPFVRISIEEVVKTLCEAVVLVFLVMYLFLQNVRATLIPTIVVPVALLGTFGVMSMIGFSINVLSMFAMVLAIGLLVDDAIVVVENVERIMIEEKLEPKEATHKAMGQITGALIGVTTVLTAVFIPMAFFSGSTGAIYRQFSITIVSAMLLSVMLALTLTPALCATLLKRADVEHHEKRGFFGWFNRWFAKSNAGYSSSSLARVVAKPTRYMLVYGVIAGIVALLYVTLPSSFLPDEDQGYFIVSISAPAGTPASRALKTVEAVEHYVLNDEPGVKQVIAINGFSFNGQGQNNAIAFVSLKDWSQRGSHDSAQAIIARANQHFAANRDAQIFVLNPPAIQELGTQSGLDFEIEDRGGAGHDKLLTVRNQFLGMASKDPTLAMVRPSGLEDTPQLQVDIDREKANALGLSISDVNDTLQTAFGSSYVNNYIDTGRVQKVYVQSDAPYRMMPTDLGDWYVKASSTSSSSSSSSSSSTTTTSTSSSTTGYDSTMAPFSSFAKSHWTFGPPQIERYNRQLAMGISAATQPGVSTGEAMNAVEQLARKLPPGFAVEWTGQSYQEKQAGSQATMLYAISLVIVFLCLAGLYESWSIPLAVLLVVPLGVLGALLAAHGRGLSNDIYFKVGLLTTIGLSTKNAILIVEFAKDLQAQGHSLVDAVLEAAHMRLRPILMTSLAFVFGVLPLVISTGAGASARHAIGTGVTGGMIAATVLAIFFVPVFFVVVRRLFKEHGHTMDAAETNEGNA</sequence>
<feature type="transmembrane region" description="Helical" evidence="9">
    <location>
        <begin position="392"/>
        <end position="413"/>
    </location>
</feature>
<dbReference type="PANTHER" id="PTHR32063">
    <property type="match status" value="1"/>
</dbReference>
<dbReference type="Gene3D" id="3.30.70.1320">
    <property type="entry name" value="Multidrug efflux transporter AcrB pore domain like"/>
    <property type="match status" value="1"/>
</dbReference>
<feature type="transmembrane region" description="Helical" evidence="9">
    <location>
        <begin position="947"/>
        <end position="968"/>
    </location>
</feature>
<keyword evidence="5 9" id="KW-0997">Cell inner membrane</keyword>
<evidence type="ECO:0000313" key="11">
    <source>
        <dbReference type="EMBL" id="MBC8751030.1"/>
    </source>
</evidence>
<evidence type="ECO:0000256" key="9">
    <source>
        <dbReference type="RuleBase" id="RU364070"/>
    </source>
</evidence>
<dbReference type="RefSeq" id="WP_187637962.1">
    <property type="nucleotide sequence ID" value="NZ_VZQQ01000044.1"/>
</dbReference>
<keyword evidence="7 9" id="KW-1133">Transmembrane helix</keyword>
<dbReference type="Gene3D" id="1.20.1640.10">
    <property type="entry name" value="Multidrug efflux transporter AcrB transmembrane domain"/>
    <property type="match status" value="2"/>
</dbReference>
<feature type="transmembrane region" description="Helical" evidence="9">
    <location>
        <begin position="540"/>
        <end position="558"/>
    </location>
</feature>
<evidence type="ECO:0000256" key="3">
    <source>
        <dbReference type="ARBA" id="ARBA00022448"/>
    </source>
</evidence>
<organism evidence="11 12">
    <name type="scientific">Paraburkholderia podalyriae</name>
    <dbReference type="NCBI Taxonomy" id="1938811"/>
    <lineage>
        <taxon>Bacteria</taxon>
        <taxon>Pseudomonadati</taxon>
        <taxon>Pseudomonadota</taxon>
        <taxon>Betaproteobacteria</taxon>
        <taxon>Burkholderiales</taxon>
        <taxon>Burkholderiaceae</taxon>
        <taxon>Paraburkholderia</taxon>
    </lineage>
</organism>
<dbReference type="NCBIfam" id="TIGR00915">
    <property type="entry name" value="2A0602"/>
    <property type="match status" value="1"/>
</dbReference>
<dbReference type="Pfam" id="PF00873">
    <property type="entry name" value="ACR_tran"/>
    <property type="match status" value="1"/>
</dbReference>